<evidence type="ECO:0000256" key="1">
    <source>
        <dbReference type="SAM" id="Phobius"/>
    </source>
</evidence>
<keyword evidence="1" id="KW-0472">Membrane</keyword>
<dbReference type="NCBIfam" id="NF042935">
    <property type="entry name" value="SCO6880_fam"/>
    <property type="match status" value="1"/>
</dbReference>
<keyword evidence="1" id="KW-0812">Transmembrane</keyword>
<dbReference type="InterPro" id="IPR049978">
    <property type="entry name" value="SCO6880-like"/>
</dbReference>
<dbReference type="OrthoDB" id="4505949at2"/>
<name>A0A0L6CPW8_9MICO</name>
<evidence type="ECO:0000313" key="2">
    <source>
        <dbReference type="EMBL" id="KNX39700.1"/>
    </source>
</evidence>
<keyword evidence="1" id="KW-1133">Transmembrane helix</keyword>
<comment type="caution">
    <text evidence="2">The sequence shown here is derived from an EMBL/GenBank/DDBJ whole genome shotgun (WGS) entry which is preliminary data.</text>
</comment>
<feature type="transmembrane region" description="Helical" evidence="1">
    <location>
        <begin position="30"/>
        <end position="50"/>
    </location>
</feature>
<reference evidence="3" key="1">
    <citation type="submission" date="2015-03" db="EMBL/GenBank/DDBJ databases">
        <title>Luteipulveratus halotolerans sp. nov., a novel actinobacterium (Dermacoccaceae) from Sarawak, Malaysia.</title>
        <authorList>
            <person name="Juboi H."/>
            <person name="Basik A."/>
            <person name="Shamsul S.S."/>
            <person name="Arnold P."/>
            <person name="Schmitt E.K."/>
            <person name="Sanglier J.-J."/>
            <person name="Yeo T."/>
        </authorList>
    </citation>
    <scope>NUCLEOTIDE SEQUENCE [LARGE SCALE GENOMIC DNA]</scope>
    <source>
        <strain evidence="3">C296001</strain>
    </source>
</reference>
<accession>A0A0L6CPW8</accession>
<organism evidence="2 3">
    <name type="scientific">Luteipulveratus halotolerans</name>
    <dbReference type="NCBI Taxonomy" id="1631356"/>
    <lineage>
        <taxon>Bacteria</taxon>
        <taxon>Bacillati</taxon>
        <taxon>Actinomycetota</taxon>
        <taxon>Actinomycetes</taxon>
        <taxon>Micrococcales</taxon>
        <taxon>Dermacoccaceae</taxon>
        <taxon>Luteipulveratus</taxon>
    </lineage>
</organism>
<protein>
    <recommendedName>
        <fullName evidence="4">Integral membrane protein</fullName>
    </recommendedName>
</protein>
<gene>
    <name evidence="2" type="ORF">VV01_00240</name>
</gene>
<dbReference type="RefSeq" id="WP_050668141.1">
    <property type="nucleotide sequence ID" value="NZ_LAIR01000001.1"/>
</dbReference>
<sequence length="507" mass="55557">MTTVQAAEATRSGEDNRRRYGNWRQLGFKLYGIGLLPGAAVFLTLVLAVFMIMVHQYLLMLGLVLLLAVEVPLLWPAPEGARYQRIGRWVAFRVLRRSKGNVLAQGPTGKTKDGLVRLPGLGASTQLSEHRTALGDAFALLSWPKSKSGMHTVVMQAHPTGTTGRDQSDIDRMVAHHGGLMKLAGEQGDVVGMACIVETAPDTGLRLKASTERGRSKDAPEYSQAVREGTLAKVTVGSPSVKGWTTFSFKGTEHGSTKKLPTQAVADDLATRLPHLLGEARLTGAGDTARWCDAQQVIDDTRSAYDPAAAFDIEKARLLGEGTGLAWTDAGPVHAQTEYTEYHHDGAVSRTWVWVRPPKAPETEDVMRALIAPHPHIPRKRVSIQYRPLAPEVSQDLAEQGVKETRFSWTQADKARHDANFQFAKKAEREENEGAVMVRTAVMITVTAFSDEELKRATTAVRQLAKRAHLTVRIANGMQDTGFMQTLPLGLVIPEFLNVPDNVRDQI</sequence>
<dbReference type="AlphaFoldDB" id="A0A0L6CPW8"/>
<keyword evidence="3" id="KW-1185">Reference proteome</keyword>
<proteinExistence type="predicted"/>
<evidence type="ECO:0008006" key="4">
    <source>
        <dbReference type="Google" id="ProtNLM"/>
    </source>
</evidence>
<dbReference type="EMBL" id="LAIR01000001">
    <property type="protein sequence ID" value="KNX39700.1"/>
    <property type="molecule type" value="Genomic_DNA"/>
</dbReference>
<dbReference type="Proteomes" id="UP000037397">
    <property type="component" value="Unassembled WGS sequence"/>
</dbReference>
<dbReference type="STRING" id="1631356.VV01_00240"/>
<evidence type="ECO:0000313" key="3">
    <source>
        <dbReference type="Proteomes" id="UP000037397"/>
    </source>
</evidence>